<dbReference type="InterPro" id="IPR028098">
    <property type="entry name" value="Glyco_trans_4-like_N"/>
</dbReference>
<dbReference type="Proteomes" id="UP000243807">
    <property type="component" value="Chromosome"/>
</dbReference>
<dbReference type="InterPro" id="IPR050194">
    <property type="entry name" value="Glycosyltransferase_grp1"/>
</dbReference>
<reference evidence="3 4" key="1">
    <citation type="submission" date="2017-01" db="EMBL/GenBank/DDBJ databases">
        <title>Draft sequence of Acidihalobacter ferrooxidans strain DSM 14175 (strain V8).</title>
        <authorList>
            <person name="Khaleque H.N."/>
            <person name="Ramsay J.P."/>
            <person name="Murphy R.J.T."/>
            <person name="Kaksonen A.H."/>
            <person name="Boxall N.J."/>
            <person name="Watkin E.L.J."/>
        </authorList>
    </citation>
    <scope>NUCLEOTIDE SEQUENCE [LARGE SCALE GENOMIC DNA]</scope>
    <source>
        <strain evidence="3 4">V8</strain>
    </source>
</reference>
<evidence type="ECO:0000259" key="1">
    <source>
        <dbReference type="Pfam" id="PF00534"/>
    </source>
</evidence>
<organism evidence="3 4">
    <name type="scientific">Acidihalobacter ferrooxydans</name>
    <dbReference type="NCBI Taxonomy" id="1765967"/>
    <lineage>
        <taxon>Bacteria</taxon>
        <taxon>Pseudomonadati</taxon>
        <taxon>Pseudomonadota</taxon>
        <taxon>Gammaproteobacteria</taxon>
        <taxon>Chromatiales</taxon>
        <taxon>Ectothiorhodospiraceae</taxon>
        <taxon>Acidihalobacter</taxon>
    </lineage>
</organism>
<dbReference type="OrthoDB" id="4611853at2"/>
<feature type="domain" description="Glycosyl transferase family 1" evidence="1">
    <location>
        <begin position="222"/>
        <end position="383"/>
    </location>
</feature>
<protein>
    <recommendedName>
        <fullName evidence="5">Glycosyl transferase family 1</fullName>
    </recommendedName>
</protein>
<accession>A0A1P8UI15</accession>
<dbReference type="InterPro" id="IPR001296">
    <property type="entry name" value="Glyco_trans_1"/>
</dbReference>
<keyword evidence="4" id="KW-1185">Reference proteome</keyword>
<proteinExistence type="predicted"/>
<dbReference type="EMBL" id="CP019434">
    <property type="protein sequence ID" value="APZ43483.1"/>
    <property type="molecule type" value="Genomic_DNA"/>
</dbReference>
<evidence type="ECO:0000313" key="3">
    <source>
        <dbReference type="EMBL" id="APZ43483.1"/>
    </source>
</evidence>
<dbReference type="SUPFAM" id="SSF53756">
    <property type="entry name" value="UDP-Glycosyltransferase/glycogen phosphorylase"/>
    <property type="match status" value="1"/>
</dbReference>
<dbReference type="PANTHER" id="PTHR45947">
    <property type="entry name" value="SULFOQUINOVOSYL TRANSFERASE SQD2"/>
    <property type="match status" value="1"/>
</dbReference>
<sequence length="407" mass="45656">MKRRQEQGAVLLIASNFPPVIGGSARVYAQLAREADGRIRVLSARRSYVDGRELSSWQAFDKTQPYLIERLDMLRTPLTRGGEYAWPQKLRLHLGELALRMRLMATLFRRVYLGPIRSVCIGELVANGWIAQWLRYWPGIRTVIYVHGEELTTEDGYDADGARRRGFLRAADAVIAVSRFTQQTLHRFAGDDLPVKVISNGVDFARFSRAESGHWRGRLGWEGCFVFLSVCRLVEKKGVDHALRAFARIARRRPEVRYLVAGQGEDEPRLRDIAEQEGIADRVVFAGRVEEADLPACYRTGDVFVMPNRRLPNGDTEGFGLVFLEANAAGLPVIAGRDGGSVDAVRDAYNGLVVEGASVDAVEAAMLRLLDDAGLRRRLTQNGLRHAHENDWSHKSREFLQLCLGET</sequence>
<dbReference type="STRING" id="1765967.BW247_10600"/>
<dbReference type="Gene3D" id="3.40.50.2000">
    <property type="entry name" value="Glycogen Phosphorylase B"/>
    <property type="match status" value="2"/>
</dbReference>
<dbReference type="KEGG" id="afy:BW247_10600"/>
<evidence type="ECO:0000313" key="4">
    <source>
        <dbReference type="Proteomes" id="UP000243807"/>
    </source>
</evidence>
<feature type="domain" description="Glycosyltransferase subfamily 4-like N-terminal" evidence="2">
    <location>
        <begin position="110"/>
        <end position="206"/>
    </location>
</feature>
<dbReference type="PANTHER" id="PTHR45947:SF3">
    <property type="entry name" value="SULFOQUINOVOSYL TRANSFERASE SQD2"/>
    <property type="match status" value="1"/>
</dbReference>
<dbReference type="CDD" id="cd03801">
    <property type="entry name" value="GT4_PimA-like"/>
    <property type="match status" value="1"/>
</dbReference>
<dbReference type="Pfam" id="PF13439">
    <property type="entry name" value="Glyco_transf_4"/>
    <property type="match status" value="1"/>
</dbReference>
<gene>
    <name evidence="3" type="ORF">BW247_10600</name>
</gene>
<dbReference type="Pfam" id="PF00534">
    <property type="entry name" value="Glycos_transf_1"/>
    <property type="match status" value="1"/>
</dbReference>
<name>A0A1P8UI15_9GAMM</name>
<evidence type="ECO:0000259" key="2">
    <source>
        <dbReference type="Pfam" id="PF13439"/>
    </source>
</evidence>
<dbReference type="GO" id="GO:0016758">
    <property type="term" value="F:hexosyltransferase activity"/>
    <property type="evidence" value="ECO:0007669"/>
    <property type="project" value="TreeGrafter"/>
</dbReference>
<dbReference type="AlphaFoldDB" id="A0A1P8UI15"/>
<evidence type="ECO:0008006" key="5">
    <source>
        <dbReference type="Google" id="ProtNLM"/>
    </source>
</evidence>
<dbReference type="RefSeq" id="WP_076837123.1">
    <property type="nucleotide sequence ID" value="NZ_CP019434.1"/>
</dbReference>